<comment type="caution">
    <text evidence="2">The sequence shown here is derived from an EMBL/GenBank/DDBJ whole genome shotgun (WGS) entry which is preliminary data.</text>
</comment>
<dbReference type="EMBL" id="CAUYUJ010015504">
    <property type="protein sequence ID" value="CAK0854823.1"/>
    <property type="molecule type" value="Genomic_DNA"/>
</dbReference>
<name>A0ABN9UAR0_9DINO</name>
<evidence type="ECO:0000313" key="3">
    <source>
        <dbReference type="Proteomes" id="UP001189429"/>
    </source>
</evidence>
<sequence length="997" mass="106602">MPLSARPLETLLEQQSARQLDSPVVQPTRQPRRRCDPEATAVSGKEAGKKRSKLGEMIQTRITGQMLPTAGAPSSSIGGQAGSDEKAVLRALANYLRKKGPGDPLDGDEGQIVGERPAAAKRLAYKRIAHGAPGRLAEMEMENMAQYLDIDERDDDASQVRAVAAKFLLRALRPAHTVEEIGEDRCRELRALCECADLIVKGRPVHALDYNFCRIKALQMAIRDGRARTAKWFEPIPPDSGGLSLSFEGEEVVAGIEAAEVRAAQLLGKLGGRGSDIGRGGFTGSPPCPDGHRHGGGPGPGDSPIVNIAMPAPAAGLRDRNGLRPPAGRQRLALAEPTAPPPESALPALTDFQGPQAVDASLLSARVSARASMPRAEGKSRKQLKKRCVTAEVRAEQLPRGAAPCGAVASPFRAVPDAAEARGAADAVPCGAVASARQPAGAVPCGAAAPPLRAGPTVAAGQGGADAAPFGAGASAEQPAAASTLSQWKAAASPRLCRSRGSKMAALEIGFGILINARRSKIDEFLMRCPKGVAPQLSASGVGRDALPLPVRGPTPLLAWEREMKNKGLLNEEGSPVNLERWTKPLRVEAQEIARQVWTFLGVMGLNYLYLGHLSKDLLKSRTSYNLDEDCWPLPLNFLELGPGPPKAEDIRRLDVLECAGPDLQDLLTNTSPGPVEVLPWSGGDQKGAFMHRIPEPWLGYMTACTPVPGRVLGINAKEVWLAMAAPPMGWVRSVAIFQSIHWRARMRESYRRNAIPISETKANQRQVLVTWMGVEVDVVAGRAANNREKNVQLYRLTLWLPTRDHSLGNQLLTLMGRWIRAPHFRRPLFGVFNAAWEAIGSGRTALPRDCLDELMHACSLLPLASSNLRARTTGIVSCSDASEDGAGTCTAVGLADGAGPFLNSLGSPETWAYRVAGYFGKCVVELPLEPCAFRSVRVLHLVDSQVVASILTRGRTSSAKLRGLARQYAAIVVSSDLHVGIGYIKTKLNPSDRPSR</sequence>
<evidence type="ECO:0000256" key="1">
    <source>
        <dbReference type="SAM" id="MobiDB-lite"/>
    </source>
</evidence>
<reference evidence="2" key="1">
    <citation type="submission" date="2023-10" db="EMBL/GenBank/DDBJ databases">
        <authorList>
            <person name="Chen Y."/>
            <person name="Shah S."/>
            <person name="Dougan E. K."/>
            <person name="Thang M."/>
            <person name="Chan C."/>
        </authorList>
    </citation>
    <scope>NUCLEOTIDE SEQUENCE [LARGE SCALE GENOMIC DNA]</scope>
</reference>
<evidence type="ECO:0000313" key="2">
    <source>
        <dbReference type="EMBL" id="CAK0854823.1"/>
    </source>
</evidence>
<accession>A0ABN9UAR0</accession>
<proteinExistence type="predicted"/>
<protein>
    <submittedName>
        <fullName evidence="2">Uncharacterized protein</fullName>
    </submittedName>
</protein>
<organism evidence="2 3">
    <name type="scientific">Prorocentrum cordatum</name>
    <dbReference type="NCBI Taxonomy" id="2364126"/>
    <lineage>
        <taxon>Eukaryota</taxon>
        <taxon>Sar</taxon>
        <taxon>Alveolata</taxon>
        <taxon>Dinophyceae</taxon>
        <taxon>Prorocentrales</taxon>
        <taxon>Prorocentraceae</taxon>
        <taxon>Prorocentrum</taxon>
    </lineage>
</organism>
<dbReference type="Proteomes" id="UP001189429">
    <property type="component" value="Unassembled WGS sequence"/>
</dbReference>
<feature type="region of interest" description="Disordered" evidence="1">
    <location>
        <begin position="1"/>
        <end position="52"/>
    </location>
</feature>
<gene>
    <name evidence="2" type="ORF">PCOR1329_LOCUS45772</name>
</gene>
<feature type="region of interest" description="Disordered" evidence="1">
    <location>
        <begin position="275"/>
        <end position="308"/>
    </location>
</feature>
<keyword evidence="3" id="KW-1185">Reference proteome</keyword>